<keyword evidence="4" id="KW-0963">Cytoplasm</keyword>
<dbReference type="CDD" id="cd00293">
    <property type="entry name" value="USP-like"/>
    <property type="match status" value="2"/>
</dbReference>
<evidence type="ECO:0000256" key="2">
    <source>
        <dbReference type="ARBA" id="ARBA00008791"/>
    </source>
</evidence>
<dbReference type="RefSeq" id="WP_301814807.1">
    <property type="nucleotide sequence ID" value="NZ_JAUJZH010000030.1"/>
</dbReference>
<evidence type="ECO:0000256" key="1">
    <source>
        <dbReference type="ARBA" id="ARBA00004496"/>
    </source>
</evidence>
<evidence type="ECO:0000313" key="8">
    <source>
        <dbReference type="Proteomes" id="UP001169027"/>
    </source>
</evidence>
<comment type="subcellular location">
    <subcellularLocation>
        <location evidence="1">Cytoplasm</location>
    </subcellularLocation>
</comment>
<comment type="subunit">
    <text evidence="3">Homodimer.</text>
</comment>
<accession>A0ABT8SD11</accession>
<comment type="caution">
    <text evidence="7">The sequence shown here is derived from an EMBL/GenBank/DDBJ whole genome shotgun (WGS) entry which is preliminary data.</text>
</comment>
<gene>
    <name evidence="7" type="ORF">Q2T77_30740</name>
</gene>
<evidence type="ECO:0000259" key="6">
    <source>
        <dbReference type="Pfam" id="PF00582"/>
    </source>
</evidence>
<dbReference type="SUPFAM" id="SSF52402">
    <property type="entry name" value="Adenine nucleotide alpha hydrolases-like"/>
    <property type="match status" value="2"/>
</dbReference>
<dbReference type="EMBL" id="JAUKVY010000030">
    <property type="protein sequence ID" value="MDO1536660.1"/>
    <property type="molecule type" value="Genomic_DNA"/>
</dbReference>
<feature type="domain" description="UspA" evidence="6">
    <location>
        <begin position="5"/>
        <end position="126"/>
    </location>
</feature>
<evidence type="ECO:0000313" key="7">
    <source>
        <dbReference type="EMBL" id="MDO1536660.1"/>
    </source>
</evidence>
<organism evidence="7 8">
    <name type="scientific">Variovorax ginsengisoli</name>
    <dbReference type="NCBI Taxonomy" id="363844"/>
    <lineage>
        <taxon>Bacteria</taxon>
        <taxon>Pseudomonadati</taxon>
        <taxon>Pseudomonadota</taxon>
        <taxon>Betaproteobacteria</taxon>
        <taxon>Burkholderiales</taxon>
        <taxon>Comamonadaceae</taxon>
        <taxon>Variovorax</taxon>
    </lineage>
</organism>
<dbReference type="InterPro" id="IPR006016">
    <property type="entry name" value="UspA"/>
</dbReference>
<dbReference type="PANTHER" id="PTHR46268">
    <property type="entry name" value="STRESS RESPONSE PROTEIN NHAX"/>
    <property type="match status" value="1"/>
</dbReference>
<sequence length="319" mass="34971">MTPHSILAVTDFSPRGNNALARAALLSAEHGATLKLVYFAYPGEAPPADAATRLAHHALQLSQRHGIRVRTVSRLAFTVEELLPEVRGADLVVWGTAEVRNLRTFFGGQPVEALLRTARRPVLVVRREAQQDYRSLLVAVDFTEASRGLVDLGFALNKSAQVELFHAVSTANEGKLRYAEVSDHAIKAYRHECRRYAQDRMFWLTDSYDSRRNRVLSAVGHGDAARQTVVQQQNSGAELIVVGRQPSSRLSDLFFPSTANRILGYTNTDVLVVPHNYEPASSSTAVKRLSPGEPEVRRVRAGAPNPPHLPNPAAVFGGA</sequence>
<evidence type="ECO:0000256" key="3">
    <source>
        <dbReference type="ARBA" id="ARBA00011738"/>
    </source>
</evidence>
<dbReference type="Pfam" id="PF00582">
    <property type="entry name" value="Usp"/>
    <property type="match status" value="2"/>
</dbReference>
<keyword evidence="8" id="KW-1185">Reference proteome</keyword>
<proteinExistence type="inferred from homology"/>
<dbReference type="Gene3D" id="3.40.50.12370">
    <property type="match status" value="1"/>
</dbReference>
<dbReference type="InterPro" id="IPR006015">
    <property type="entry name" value="Universal_stress_UspA"/>
</dbReference>
<protein>
    <submittedName>
        <fullName evidence="7">Universal stress protein</fullName>
    </submittedName>
</protein>
<feature type="domain" description="UspA" evidence="6">
    <location>
        <begin position="133"/>
        <end position="274"/>
    </location>
</feature>
<dbReference type="PANTHER" id="PTHR46268:SF23">
    <property type="entry name" value="UNIVERSAL STRESS PROTEIN A-RELATED"/>
    <property type="match status" value="1"/>
</dbReference>
<evidence type="ECO:0000256" key="5">
    <source>
        <dbReference type="SAM" id="MobiDB-lite"/>
    </source>
</evidence>
<feature type="region of interest" description="Disordered" evidence="5">
    <location>
        <begin position="282"/>
        <end position="319"/>
    </location>
</feature>
<dbReference type="PRINTS" id="PR01438">
    <property type="entry name" value="UNVRSLSTRESS"/>
</dbReference>
<reference evidence="7" key="1">
    <citation type="submission" date="2023-06" db="EMBL/GenBank/DDBJ databases">
        <authorList>
            <person name="Jiang Y."/>
            <person name="Liu Q."/>
        </authorList>
    </citation>
    <scope>NUCLEOTIDE SEQUENCE</scope>
    <source>
        <strain evidence="7">CGMCC 1.12090</strain>
    </source>
</reference>
<name>A0ABT8SD11_9BURK</name>
<evidence type="ECO:0000256" key="4">
    <source>
        <dbReference type="ARBA" id="ARBA00022490"/>
    </source>
</evidence>
<dbReference type="Proteomes" id="UP001169027">
    <property type="component" value="Unassembled WGS sequence"/>
</dbReference>
<comment type="similarity">
    <text evidence="2">Belongs to the universal stress protein A family.</text>
</comment>